<feature type="compositionally biased region" description="Polar residues" evidence="1">
    <location>
        <begin position="756"/>
        <end position="782"/>
    </location>
</feature>
<feature type="compositionally biased region" description="Basic and acidic residues" evidence="1">
    <location>
        <begin position="705"/>
        <end position="742"/>
    </location>
</feature>
<evidence type="ECO:0000256" key="2">
    <source>
        <dbReference type="SAM" id="SignalP"/>
    </source>
</evidence>
<feature type="compositionally biased region" description="Gly residues" evidence="1">
    <location>
        <begin position="986"/>
        <end position="1023"/>
    </location>
</feature>
<feature type="compositionally biased region" description="Polar residues" evidence="1">
    <location>
        <begin position="653"/>
        <end position="666"/>
    </location>
</feature>
<feature type="compositionally biased region" description="Low complexity" evidence="1">
    <location>
        <begin position="783"/>
        <end position="808"/>
    </location>
</feature>
<accession>A0AAV9N1H1</accession>
<name>A0AAV9N1H1_9EURO</name>
<feature type="compositionally biased region" description="Polar residues" evidence="1">
    <location>
        <begin position="588"/>
        <end position="603"/>
    </location>
</feature>
<feature type="compositionally biased region" description="Basic and acidic residues" evidence="1">
    <location>
        <begin position="1024"/>
        <end position="1033"/>
    </location>
</feature>
<dbReference type="InterPro" id="IPR052577">
    <property type="entry name" value="VWA7"/>
</dbReference>
<feature type="signal peptide" evidence="2">
    <location>
        <begin position="1"/>
        <end position="25"/>
    </location>
</feature>
<feature type="region of interest" description="Disordered" evidence="1">
    <location>
        <begin position="631"/>
        <end position="1033"/>
    </location>
</feature>
<gene>
    <name evidence="3" type="ORF">LTR84_006515</name>
</gene>
<evidence type="ECO:0008006" key="5">
    <source>
        <dbReference type="Google" id="ProtNLM"/>
    </source>
</evidence>
<feature type="compositionally biased region" description="Low complexity" evidence="1">
    <location>
        <begin position="667"/>
        <end position="678"/>
    </location>
</feature>
<organism evidence="3 4">
    <name type="scientific">Exophiala bonariae</name>
    <dbReference type="NCBI Taxonomy" id="1690606"/>
    <lineage>
        <taxon>Eukaryota</taxon>
        <taxon>Fungi</taxon>
        <taxon>Dikarya</taxon>
        <taxon>Ascomycota</taxon>
        <taxon>Pezizomycotina</taxon>
        <taxon>Eurotiomycetes</taxon>
        <taxon>Chaetothyriomycetidae</taxon>
        <taxon>Chaetothyriales</taxon>
        <taxon>Herpotrichiellaceae</taxon>
        <taxon>Exophiala</taxon>
    </lineage>
</organism>
<proteinExistence type="predicted"/>
<dbReference type="PANTHER" id="PTHR14905:SF11">
    <property type="entry name" value="TINC (EUROFUNG)"/>
    <property type="match status" value="1"/>
</dbReference>
<keyword evidence="4" id="KW-1185">Reference proteome</keyword>
<feature type="compositionally biased region" description="Basic and acidic residues" evidence="1">
    <location>
        <begin position="910"/>
        <end position="921"/>
    </location>
</feature>
<dbReference type="Pfam" id="PF07217">
    <property type="entry name" value="Het-C"/>
    <property type="match status" value="1"/>
</dbReference>
<dbReference type="EMBL" id="JAVRRD010000025">
    <property type="protein sequence ID" value="KAK5047419.1"/>
    <property type="molecule type" value="Genomic_DNA"/>
</dbReference>
<feature type="compositionally biased region" description="Basic and acidic residues" evidence="1">
    <location>
        <begin position="547"/>
        <end position="578"/>
    </location>
</feature>
<feature type="chain" id="PRO_5043877671" description="NIMA-interacting protein TinC" evidence="2">
    <location>
        <begin position="26"/>
        <end position="1033"/>
    </location>
</feature>
<feature type="compositionally biased region" description="Basic and acidic residues" evidence="1">
    <location>
        <begin position="640"/>
        <end position="651"/>
    </location>
</feature>
<evidence type="ECO:0000313" key="4">
    <source>
        <dbReference type="Proteomes" id="UP001358417"/>
    </source>
</evidence>
<dbReference type="PANTHER" id="PTHR14905">
    <property type="entry name" value="NG37"/>
    <property type="match status" value="1"/>
</dbReference>
<feature type="compositionally biased region" description="Gly residues" evidence="1">
    <location>
        <begin position="809"/>
        <end position="818"/>
    </location>
</feature>
<keyword evidence="2" id="KW-0732">Signal</keyword>
<comment type="caution">
    <text evidence="3">The sequence shown here is derived from an EMBL/GenBank/DDBJ whole genome shotgun (WGS) entry which is preliminary data.</text>
</comment>
<feature type="region of interest" description="Disordered" evidence="1">
    <location>
        <begin position="547"/>
        <end position="604"/>
    </location>
</feature>
<dbReference type="AlphaFoldDB" id="A0AAV9N1H1"/>
<feature type="compositionally biased region" description="Low complexity" evidence="1">
    <location>
        <begin position="897"/>
        <end position="908"/>
    </location>
</feature>
<evidence type="ECO:0000313" key="3">
    <source>
        <dbReference type="EMBL" id="KAK5047419.1"/>
    </source>
</evidence>
<dbReference type="GeneID" id="89974687"/>
<feature type="compositionally biased region" description="Low complexity" evidence="1">
    <location>
        <begin position="850"/>
        <end position="860"/>
    </location>
</feature>
<dbReference type="InterPro" id="IPR010816">
    <property type="entry name" value="Het-C"/>
</dbReference>
<evidence type="ECO:0000256" key="1">
    <source>
        <dbReference type="SAM" id="MobiDB-lite"/>
    </source>
</evidence>
<protein>
    <recommendedName>
        <fullName evidence="5">NIMA-interacting protein TinC</fullName>
    </recommendedName>
</protein>
<dbReference type="Proteomes" id="UP001358417">
    <property type="component" value="Unassembled WGS sequence"/>
</dbReference>
<reference evidence="3 4" key="1">
    <citation type="submission" date="2023-08" db="EMBL/GenBank/DDBJ databases">
        <title>Black Yeasts Isolated from many extreme environments.</title>
        <authorList>
            <person name="Coleine C."/>
            <person name="Stajich J.E."/>
            <person name="Selbmann L."/>
        </authorList>
    </citation>
    <scope>NUCLEOTIDE SEQUENCE [LARGE SCALE GENOMIC DNA]</scope>
    <source>
        <strain evidence="3 4">CCFEE 5792</strain>
    </source>
</reference>
<dbReference type="RefSeq" id="XP_064702963.1">
    <property type="nucleotide sequence ID" value="XM_064850076.1"/>
</dbReference>
<sequence length="1033" mass="113574">MAISTSNIVLVCAIGIILLARPAHAFGAGNIGSTSKIEGQNWRHGDLEDTLLTIVAARAMGGKKFSKLDVKRVYFGNWLRDYSQAVDVGTVKYVSAEAIRILLWVLGFLSFGYGSGEFEVTTQRLGCYRPEEHIDNPKDYADNEDARQYDRRLRAPIDERRELSVDPETGLKNYIANERAGIDTSAGLVRKLLGQSIELGRRYSRNKNKKDLYEALRLLGTASHCLEDYAAHSNYVELALIEMGERNVFPHVGRRTEIQLREARHPVFPIVTGTFGGVDFLHSVCGEFDDKATQSEIEELEGTLQQYQNGNQDNSVLQDLLNKIPDGVFGGKDEAGKADELKQNAAAHQMQNTRISPRQPEEWANYLNDVQKQIYPIIEWHDEVMQSITETIENIPILPDLIESVQEEVNKFVFSLLAPYLLPIINQVKNELNTGSNEIIQSSKDKQHIVFNDDNSSDPTHSMLSKDHFSNILNEPAGKVARQTVQWVVPQIVAAWDDDNVNVDRTLDRIINGILHHPALRDFGQDGASDGRRLMFGVVENWWREKSDREKDGLRDQLSRRGVETGKNHKEGVHDHGHGSNKPLGMANLNSKGGRSSSSNQTADKIGQAAGAAVGGGVLGSLVGNIASAVGGDLLGGGKNQDKETYKRDSYGQDGSRTETVTQMGHSSSGQYAQAQYSRTTGAGGERREEYNRYEQTSSGGRIQSEYHHEERTSGGQIREETRRYGDDNDRSSYGRNQRDDNQSSGGYGGGRQQHESQSSGYGGRQQESSYGGRQQESSYGHQQESGYGSGRQQESSYGSGRQQESSYGSGGSGGGYGRQQESSYGGRQDESGYGGRKQESSYSRQEQTSSYGRQQESSYGSGGGSGYGSRQEDSSYGGGRRQEESSYGSGGGGYGAQQSGGYSSQSGRNRKDDSDDDDKKYKKKYGKKDDDSEDDSRGGYGRRGKKESDDDDDDNKRYKQQQYRKKKSDDEDSDDDKKKKKYGRGGDSGGYGGSGGGYGGGQSGGGYGESGGYGGGQSGGYGSERRDEYSRY</sequence>